<evidence type="ECO:0000259" key="4">
    <source>
        <dbReference type="Pfam" id="PF00725"/>
    </source>
</evidence>
<evidence type="ECO:0000313" key="7">
    <source>
        <dbReference type="Proteomes" id="UP001052739"/>
    </source>
</evidence>
<accession>A0ABQ3PP20</accession>
<evidence type="ECO:0000256" key="3">
    <source>
        <dbReference type="ARBA" id="ARBA00023002"/>
    </source>
</evidence>
<keyword evidence="3" id="KW-0560">Oxidoreductase</keyword>
<dbReference type="PANTHER" id="PTHR48075:SF9">
    <property type="entry name" value="3-HYDROXYBUTYRYL-COA DEHYDROGENASE"/>
    <property type="match status" value="1"/>
</dbReference>
<feature type="domain" description="3-hydroxyacyl-CoA dehydrogenase NAD binding" evidence="5">
    <location>
        <begin position="314"/>
        <end position="491"/>
    </location>
</feature>
<proteinExistence type="inferred from homology"/>
<dbReference type="Gene3D" id="1.10.1040.10">
    <property type="entry name" value="N-(1-d-carboxylethyl)-l-norvaline Dehydrogenase, domain 2"/>
    <property type="match status" value="2"/>
</dbReference>
<organism evidence="6 7">
    <name type="scientific">Streptomyces hydrogenans</name>
    <dbReference type="NCBI Taxonomy" id="1873719"/>
    <lineage>
        <taxon>Bacteria</taxon>
        <taxon>Bacillati</taxon>
        <taxon>Actinomycetota</taxon>
        <taxon>Actinomycetes</taxon>
        <taxon>Kitasatosporales</taxon>
        <taxon>Streptomycetaceae</taxon>
        <taxon>Streptomyces</taxon>
    </lineage>
</organism>
<dbReference type="SUPFAM" id="SSF48179">
    <property type="entry name" value="6-phosphogluconate dehydrogenase C-terminal domain-like"/>
    <property type="match status" value="2"/>
</dbReference>
<dbReference type="SUPFAM" id="SSF51735">
    <property type="entry name" value="NAD(P)-binding Rossmann-fold domains"/>
    <property type="match status" value="2"/>
</dbReference>
<feature type="domain" description="3-hydroxyacyl-CoA dehydrogenase NAD binding" evidence="5">
    <location>
        <begin position="7"/>
        <end position="185"/>
    </location>
</feature>
<evidence type="ECO:0000313" key="6">
    <source>
        <dbReference type="EMBL" id="GHI26775.1"/>
    </source>
</evidence>
<feature type="domain" description="3-hydroxyacyl-CoA dehydrogenase C-terminal" evidence="4">
    <location>
        <begin position="494"/>
        <end position="590"/>
    </location>
</feature>
<evidence type="ECO:0000259" key="5">
    <source>
        <dbReference type="Pfam" id="PF02737"/>
    </source>
</evidence>
<dbReference type="Pfam" id="PF02737">
    <property type="entry name" value="3HCDH_N"/>
    <property type="match status" value="2"/>
</dbReference>
<comment type="caution">
    <text evidence="6">The sequence shown here is derived from an EMBL/GenBank/DDBJ whole genome shotgun (WGS) entry which is preliminary data.</text>
</comment>
<feature type="domain" description="3-hydroxyacyl-CoA dehydrogenase C-terminal" evidence="4">
    <location>
        <begin position="188"/>
        <end position="284"/>
    </location>
</feature>
<dbReference type="NCBIfam" id="NF005875">
    <property type="entry name" value="PRK07819.1"/>
    <property type="match status" value="1"/>
</dbReference>
<sequence length="593" mass="62371">MDTPLSTIAVVGLGTMGTGIADVLVRAGREVVGIDVSESAGARAVAALEASTARAVARERITEDERQDALARFRVYSDLQAAAAADLVIEVVPEAYETKQEVLRALDGIVRPDAILATGTNALSVTRLAADSAHPERVLGLHFFAPVQAMKLVEVVSSVLTDPRAVDAVTRLAQDLGKEPVAVGDRAGFIADGLLFGYLNQAAAMYEARYASREDIDAAMKLGCGLPMGPLELLDLVGIDTARTVLDAMYQASHDRLHAPAPILKQLSEAGLTGRKAGRGFYTYAAPGAAEKVADALTPAASGAGGAGREVHSVGVAGSGTMASGIAEVFAKAGYDVVLAARSQEKADAAKAYIAKSLERSVSKGRMTGEARDETLARIVPAGSLDAFAEVDLAVEAVAEDLGIKQELFARLDKICKPGAVLATTTSSLPVVACAKATTRPQDVIGMHFFNPAPAMKLVEIVRTVLTADDVHATVREVTAKIRKHGVDCGDRAGFIVNALLFPYLNNAVKMVQEHYATLDDIDTAMKLGGGYPMGPFELLDVVGLDVSLAIEKVLHREFRDPGLAPAPLLEHLVAAGCLGRKTGRGFREYARR</sequence>
<dbReference type="InterPro" id="IPR006176">
    <property type="entry name" value="3-OHacyl-CoA_DH_NAD-bd"/>
</dbReference>
<name>A0ABQ3PP20_9ACTN</name>
<keyword evidence="7" id="KW-1185">Reference proteome</keyword>
<reference evidence="6" key="1">
    <citation type="submission" date="2024-05" db="EMBL/GenBank/DDBJ databases">
        <title>Whole genome shotgun sequence of Streptomyces hydrogenans NBRC 13475.</title>
        <authorList>
            <person name="Komaki H."/>
            <person name="Tamura T."/>
        </authorList>
    </citation>
    <scope>NUCLEOTIDE SEQUENCE</scope>
    <source>
        <strain evidence="6">NBRC 13475</strain>
    </source>
</reference>
<dbReference type="InterPro" id="IPR008927">
    <property type="entry name" value="6-PGluconate_DH-like_C_sf"/>
</dbReference>
<dbReference type="PANTHER" id="PTHR48075">
    <property type="entry name" value="3-HYDROXYACYL-COA DEHYDROGENASE FAMILY PROTEIN"/>
    <property type="match status" value="1"/>
</dbReference>
<dbReference type="RefSeq" id="WP_190222289.1">
    <property type="nucleotide sequence ID" value="NZ_BNBS01000012.1"/>
</dbReference>
<dbReference type="InterPro" id="IPR013328">
    <property type="entry name" value="6PGD_dom2"/>
</dbReference>
<evidence type="ECO:0000256" key="2">
    <source>
        <dbReference type="ARBA" id="ARBA00009463"/>
    </source>
</evidence>
<dbReference type="Proteomes" id="UP001052739">
    <property type="component" value="Unassembled WGS sequence"/>
</dbReference>
<dbReference type="InterPro" id="IPR036291">
    <property type="entry name" value="NAD(P)-bd_dom_sf"/>
</dbReference>
<dbReference type="Pfam" id="PF00725">
    <property type="entry name" value="3HCDH"/>
    <property type="match status" value="2"/>
</dbReference>
<evidence type="ECO:0000256" key="1">
    <source>
        <dbReference type="ARBA" id="ARBA00005086"/>
    </source>
</evidence>
<comment type="similarity">
    <text evidence="2">Belongs to the 3-hydroxyacyl-CoA dehydrogenase family.</text>
</comment>
<dbReference type="Gene3D" id="3.40.50.720">
    <property type="entry name" value="NAD(P)-binding Rossmann-like Domain"/>
    <property type="match status" value="2"/>
</dbReference>
<dbReference type="EMBL" id="BNDW01000102">
    <property type="protein sequence ID" value="GHI26775.1"/>
    <property type="molecule type" value="Genomic_DNA"/>
</dbReference>
<protein>
    <submittedName>
        <fullName evidence="6">Oxidoreductase</fullName>
    </submittedName>
</protein>
<comment type="pathway">
    <text evidence="1">Lipid metabolism; butanoate metabolism.</text>
</comment>
<gene>
    <name evidence="6" type="ORF">Shyd_81460</name>
</gene>
<dbReference type="InterPro" id="IPR006108">
    <property type="entry name" value="3HC_DH_C"/>
</dbReference>